<dbReference type="PANTHER" id="PTHR24057">
    <property type="entry name" value="GLYCOGEN SYNTHASE KINASE-3 ALPHA"/>
    <property type="match status" value="1"/>
</dbReference>
<evidence type="ECO:0000256" key="6">
    <source>
        <dbReference type="ARBA" id="ARBA00022840"/>
    </source>
</evidence>
<dbReference type="GO" id="GO:0030154">
    <property type="term" value="P:cell differentiation"/>
    <property type="evidence" value="ECO:0007669"/>
    <property type="project" value="TreeGrafter"/>
</dbReference>
<dbReference type="PROSITE" id="PS50011">
    <property type="entry name" value="PROTEIN_KINASE_DOM"/>
    <property type="match status" value="1"/>
</dbReference>
<dbReference type="Pfam" id="PF00069">
    <property type="entry name" value="Pkinase"/>
    <property type="match status" value="1"/>
</dbReference>
<dbReference type="CDD" id="cd14137">
    <property type="entry name" value="STKc_GSK3"/>
    <property type="match status" value="1"/>
</dbReference>
<gene>
    <name evidence="10" type="ORF">BcabD6B2_11520</name>
</gene>
<dbReference type="Gene3D" id="1.10.510.10">
    <property type="entry name" value="Transferase(Phosphotransferase) domain 1"/>
    <property type="match status" value="1"/>
</dbReference>
<dbReference type="GeneID" id="94193200"/>
<keyword evidence="3" id="KW-0808">Transferase</keyword>
<dbReference type="EMBL" id="BPLF01000001">
    <property type="protein sequence ID" value="GIX61717.1"/>
    <property type="molecule type" value="Genomic_DNA"/>
</dbReference>
<reference evidence="10 11" key="1">
    <citation type="submission" date="2021-06" db="EMBL/GenBank/DDBJ databases">
        <title>Genome sequence of Babesia caballi.</title>
        <authorList>
            <person name="Yamagishi J."/>
            <person name="Kidaka T."/>
            <person name="Ochi A."/>
        </authorList>
    </citation>
    <scope>NUCLEOTIDE SEQUENCE [LARGE SCALE GENOMIC DNA]</scope>
    <source>
        <strain evidence="10">USDA-D6B2</strain>
    </source>
</reference>
<evidence type="ECO:0000256" key="8">
    <source>
        <dbReference type="RuleBase" id="RU000304"/>
    </source>
</evidence>
<protein>
    <submittedName>
        <fullName evidence="10">CMGC/GSK protein kinase</fullName>
    </submittedName>
</protein>
<dbReference type="SUPFAM" id="SSF56112">
    <property type="entry name" value="Protein kinase-like (PK-like)"/>
    <property type="match status" value="1"/>
</dbReference>
<evidence type="ECO:0000256" key="2">
    <source>
        <dbReference type="ARBA" id="ARBA00022527"/>
    </source>
</evidence>
<organism evidence="10 11">
    <name type="scientific">Babesia caballi</name>
    <dbReference type="NCBI Taxonomy" id="5871"/>
    <lineage>
        <taxon>Eukaryota</taxon>
        <taxon>Sar</taxon>
        <taxon>Alveolata</taxon>
        <taxon>Apicomplexa</taxon>
        <taxon>Aconoidasida</taxon>
        <taxon>Piroplasmida</taxon>
        <taxon>Babesiidae</taxon>
        <taxon>Babesia</taxon>
    </lineage>
</organism>
<keyword evidence="11" id="KW-1185">Reference proteome</keyword>
<dbReference type="GO" id="GO:0005524">
    <property type="term" value="F:ATP binding"/>
    <property type="evidence" value="ECO:0007669"/>
    <property type="project" value="UniProtKB-UniRule"/>
</dbReference>
<dbReference type="PROSITE" id="PS00108">
    <property type="entry name" value="PROTEIN_KINASE_ST"/>
    <property type="match status" value="1"/>
</dbReference>
<dbReference type="AlphaFoldDB" id="A0AAV4LNA6"/>
<evidence type="ECO:0000256" key="3">
    <source>
        <dbReference type="ARBA" id="ARBA00022679"/>
    </source>
</evidence>
<evidence type="ECO:0000256" key="7">
    <source>
        <dbReference type="PROSITE-ProRule" id="PRU10141"/>
    </source>
</evidence>
<dbReference type="InterPro" id="IPR039192">
    <property type="entry name" value="STKc_GSK3"/>
</dbReference>
<dbReference type="InterPro" id="IPR050591">
    <property type="entry name" value="GSK-3"/>
</dbReference>
<dbReference type="SMART" id="SM00220">
    <property type="entry name" value="S_TKc"/>
    <property type="match status" value="1"/>
</dbReference>
<comment type="caution">
    <text evidence="10">The sequence shown here is derived from an EMBL/GenBank/DDBJ whole genome shotgun (WGS) entry which is preliminary data.</text>
</comment>
<feature type="domain" description="Protein kinase" evidence="9">
    <location>
        <begin position="33"/>
        <end position="319"/>
    </location>
</feature>
<evidence type="ECO:0000259" key="9">
    <source>
        <dbReference type="PROSITE" id="PS50011"/>
    </source>
</evidence>
<dbReference type="PROSITE" id="PS00107">
    <property type="entry name" value="PROTEIN_KINASE_ATP"/>
    <property type="match status" value="1"/>
</dbReference>
<evidence type="ECO:0000256" key="5">
    <source>
        <dbReference type="ARBA" id="ARBA00022777"/>
    </source>
</evidence>
<dbReference type="FunFam" id="1.10.510.10:FF:000082">
    <property type="entry name" value="Shaggy-related protein kinase kappa"/>
    <property type="match status" value="1"/>
</dbReference>
<dbReference type="GO" id="GO:0005634">
    <property type="term" value="C:nucleus"/>
    <property type="evidence" value="ECO:0007669"/>
    <property type="project" value="TreeGrafter"/>
</dbReference>
<evidence type="ECO:0000313" key="11">
    <source>
        <dbReference type="Proteomes" id="UP001497744"/>
    </source>
</evidence>
<dbReference type="PANTHER" id="PTHR24057:SF0">
    <property type="entry name" value="PROTEIN KINASE SHAGGY-RELATED"/>
    <property type="match status" value="1"/>
</dbReference>
<dbReference type="Proteomes" id="UP001497744">
    <property type="component" value="Unassembled WGS sequence"/>
</dbReference>
<evidence type="ECO:0000256" key="4">
    <source>
        <dbReference type="ARBA" id="ARBA00022741"/>
    </source>
</evidence>
<evidence type="ECO:0000313" key="10">
    <source>
        <dbReference type="EMBL" id="GIX61717.1"/>
    </source>
</evidence>
<feature type="binding site" evidence="7">
    <location>
        <position position="63"/>
    </location>
    <ligand>
        <name>ATP</name>
        <dbReference type="ChEBI" id="CHEBI:30616"/>
    </ligand>
</feature>
<dbReference type="InterPro" id="IPR000719">
    <property type="entry name" value="Prot_kinase_dom"/>
</dbReference>
<proteinExistence type="inferred from homology"/>
<keyword evidence="2 8" id="KW-0723">Serine/threonine-protein kinase</keyword>
<keyword evidence="4 7" id="KW-0547">Nucleotide-binding</keyword>
<dbReference type="Gene3D" id="3.30.200.20">
    <property type="entry name" value="Phosphorylase Kinase, domain 1"/>
    <property type="match status" value="1"/>
</dbReference>
<dbReference type="GO" id="GO:0007165">
    <property type="term" value="P:signal transduction"/>
    <property type="evidence" value="ECO:0007669"/>
    <property type="project" value="TreeGrafter"/>
</dbReference>
<dbReference type="GO" id="GO:0005737">
    <property type="term" value="C:cytoplasm"/>
    <property type="evidence" value="ECO:0007669"/>
    <property type="project" value="TreeGrafter"/>
</dbReference>
<accession>A0AAV4LNA6</accession>
<dbReference type="InterPro" id="IPR008271">
    <property type="entry name" value="Ser/Thr_kinase_AS"/>
</dbReference>
<dbReference type="InterPro" id="IPR017441">
    <property type="entry name" value="Protein_kinase_ATP_BS"/>
</dbReference>
<sequence length="359" mass="41154">MGDLPGVYEERSSAQKAQLARDADLHVNPKGKYRVERMIGNGSFGVVHEAVHVESGRKVAIKKVLQDPRYKNRELSIILELSHPNIVYLFDYYYTEAVRDQEKQRFLNLVMEFVPGTVHRVMRSYFKKYNQMPLALVKIYAFQLCRALGYLHARGVCHRDLKPHNLLVDLETNELKLCDFGSAKKLMPGEWSVAYICSRFYRAPELMLGANEYTTAIDVWSIGCVIGELLLGKPMFAGDTSIDQLVKIIQVLGTPTLDQMHAMNPNYNNVTFPNIRPADLTRVFPRNTPTVAIEFVMLFLRYDPKERVKPLEALGHKFFDDILHSANQDIHVPERLLDFTSYELELMSDGCKRKLGIVQ</sequence>
<dbReference type="GO" id="GO:0004674">
    <property type="term" value="F:protein serine/threonine kinase activity"/>
    <property type="evidence" value="ECO:0007669"/>
    <property type="project" value="UniProtKB-KW"/>
</dbReference>
<comment type="similarity">
    <text evidence="1">Belongs to the protein kinase superfamily. CMGC Ser/Thr protein kinase family. GSK-3 subfamily.</text>
</comment>
<keyword evidence="6 7" id="KW-0067">ATP-binding</keyword>
<evidence type="ECO:0000256" key="1">
    <source>
        <dbReference type="ARBA" id="ARBA00005527"/>
    </source>
</evidence>
<name>A0AAV4LNA6_BABCB</name>
<dbReference type="RefSeq" id="XP_067713788.1">
    <property type="nucleotide sequence ID" value="XM_067857687.1"/>
</dbReference>
<keyword evidence="5 10" id="KW-0418">Kinase</keyword>
<dbReference type="InterPro" id="IPR011009">
    <property type="entry name" value="Kinase-like_dom_sf"/>
</dbReference>